<protein>
    <submittedName>
        <fullName evidence="1">Uncharacterized protein</fullName>
    </submittedName>
</protein>
<dbReference type="SUPFAM" id="SSF50965">
    <property type="entry name" value="Galactose oxidase, central domain"/>
    <property type="match status" value="1"/>
</dbReference>
<accession>A0A432YXF0</accession>
<dbReference type="Proteomes" id="UP000288361">
    <property type="component" value="Unassembled WGS sequence"/>
</dbReference>
<dbReference type="EMBL" id="PIQA01000001">
    <property type="protein sequence ID" value="RUO67982.1"/>
    <property type="molecule type" value="Genomic_DNA"/>
</dbReference>
<dbReference type="InterPro" id="IPR011043">
    <property type="entry name" value="Gal_Oxase/kelch_b-propeller"/>
</dbReference>
<dbReference type="AlphaFoldDB" id="A0A432YXF0"/>
<dbReference type="Gene3D" id="2.120.10.80">
    <property type="entry name" value="Kelch-type beta propeller"/>
    <property type="match status" value="1"/>
</dbReference>
<organism evidence="1 2">
    <name type="scientific">Idiomarina piscisalsi</name>
    <dbReference type="NCBI Taxonomy" id="1096243"/>
    <lineage>
        <taxon>Bacteria</taxon>
        <taxon>Pseudomonadati</taxon>
        <taxon>Pseudomonadota</taxon>
        <taxon>Gammaproteobacteria</taxon>
        <taxon>Alteromonadales</taxon>
        <taxon>Idiomarinaceae</taxon>
        <taxon>Idiomarina</taxon>
    </lineage>
</organism>
<evidence type="ECO:0000313" key="2">
    <source>
        <dbReference type="Proteomes" id="UP000288361"/>
    </source>
</evidence>
<proteinExistence type="predicted"/>
<gene>
    <name evidence="1" type="ORF">CWI73_03760</name>
</gene>
<dbReference type="InterPro" id="IPR015915">
    <property type="entry name" value="Kelch-typ_b-propeller"/>
</dbReference>
<name>A0A432YXF0_9GAMM</name>
<evidence type="ECO:0000313" key="1">
    <source>
        <dbReference type="EMBL" id="RUO67982.1"/>
    </source>
</evidence>
<sequence length="351" mass="38725">MALLRYSGPDQVAEDGFIKDQVSEFLGEQPPEGWVKIADNNAVMVEDKKMNTSFVKPKLVNSAKSLICAPRSSYDSGSVSFVEFADSMSVPTGLPSHIFGFAIEVINDDPDRADFLTFGSNDPSTAGAMKEVYELNFDYDQYSYVSTRKADAPVDMNINTSVARVSTDKFLVSTHQLQEVLGSLHIYDRALNSWSPSAVSIADRHSFHVVKLFSSGRVLLMFPKDAQTELRTGEIYEYDAVNDSATLIDTLPAEYIDAAGDNSRVTQITPVSTHDDIILTASGTALYAYNVAEKKWSKSPDFNQSSNIEAIYAHPDFVRFNQTFTGGYSDVGELKTGYKPLLPGFNIAYKE</sequence>
<reference evidence="1 2" key="1">
    <citation type="journal article" date="2011" name="Front. Microbiol.">
        <title>Genomic signatures of strain selection and enhancement in Bacillus atrophaeus var. globigii, a historical biowarfare simulant.</title>
        <authorList>
            <person name="Gibbons H.S."/>
            <person name="Broomall S.M."/>
            <person name="McNew L.A."/>
            <person name="Daligault H."/>
            <person name="Chapman C."/>
            <person name="Bruce D."/>
            <person name="Karavis M."/>
            <person name="Krepps M."/>
            <person name="McGregor P.A."/>
            <person name="Hong C."/>
            <person name="Park K.H."/>
            <person name="Akmal A."/>
            <person name="Feldman A."/>
            <person name="Lin J.S."/>
            <person name="Chang W.E."/>
            <person name="Higgs B.W."/>
            <person name="Demirev P."/>
            <person name="Lindquist J."/>
            <person name="Liem A."/>
            <person name="Fochler E."/>
            <person name="Read T.D."/>
            <person name="Tapia R."/>
            <person name="Johnson S."/>
            <person name="Bishop-Lilly K.A."/>
            <person name="Detter C."/>
            <person name="Han C."/>
            <person name="Sozhamannan S."/>
            <person name="Rosenzweig C.N."/>
            <person name="Skowronski E.W."/>
        </authorList>
    </citation>
    <scope>NUCLEOTIDE SEQUENCE [LARGE SCALE GENOMIC DNA]</scope>
    <source>
        <strain evidence="1 2">TPS4-2</strain>
    </source>
</reference>
<dbReference type="RefSeq" id="WP_126751608.1">
    <property type="nucleotide sequence ID" value="NZ_JBHUMT010000016.1"/>
</dbReference>
<comment type="caution">
    <text evidence="1">The sequence shown here is derived from an EMBL/GenBank/DDBJ whole genome shotgun (WGS) entry which is preliminary data.</text>
</comment>